<evidence type="ECO:0000256" key="2">
    <source>
        <dbReference type="SAM" id="SignalP"/>
    </source>
</evidence>
<evidence type="ECO:0000256" key="1">
    <source>
        <dbReference type="SAM" id="Coils"/>
    </source>
</evidence>
<proteinExistence type="predicted"/>
<organism evidence="3 4">
    <name type="scientific">Vibrio gelatinilyticus</name>
    <dbReference type="NCBI Taxonomy" id="2893468"/>
    <lineage>
        <taxon>Bacteria</taxon>
        <taxon>Pseudomonadati</taxon>
        <taxon>Pseudomonadota</taxon>
        <taxon>Gammaproteobacteria</taxon>
        <taxon>Vibrionales</taxon>
        <taxon>Vibrionaceae</taxon>
        <taxon>Vibrio</taxon>
    </lineage>
</organism>
<reference evidence="3" key="1">
    <citation type="submission" date="2021-11" db="EMBL/GenBank/DDBJ databases">
        <title>Vibrio ZSDE26 sp. nov. and Vibrio ZSDZ34 sp. nov., isolated from coastal seawater in Qingdao.</title>
        <authorList>
            <person name="Zhang P."/>
        </authorList>
    </citation>
    <scope>NUCLEOTIDE SEQUENCE</scope>
    <source>
        <strain evidence="3">ZSDZ34</strain>
    </source>
</reference>
<feature type="chain" id="PRO_5040843471" description="ATPase" evidence="2">
    <location>
        <begin position="23"/>
        <end position="400"/>
    </location>
</feature>
<dbReference type="PROSITE" id="PS51257">
    <property type="entry name" value="PROKAR_LIPOPROTEIN"/>
    <property type="match status" value="1"/>
</dbReference>
<name>A0A9X2AWQ1_9VIBR</name>
<dbReference type="RefSeq" id="WP_244357642.1">
    <property type="nucleotide sequence ID" value="NZ_JAJNNZ010000008.1"/>
</dbReference>
<comment type="caution">
    <text evidence="3">The sequence shown here is derived from an EMBL/GenBank/DDBJ whole genome shotgun (WGS) entry which is preliminary data.</text>
</comment>
<evidence type="ECO:0008006" key="5">
    <source>
        <dbReference type="Google" id="ProtNLM"/>
    </source>
</evidence>
<accession>A0A9X2AWQ1</accession>
<evidence type="ECO:0000313" key="4">
    <source>
        <dbReference type="Proteomes" id="UP001139488"/>
    </source>
</evidence>
<dbReference type="Proteomes" id="UP001139488">
    <property type="component" value="Unassembled WGS sequence"/>
</dbReference>
<feature type="coiled-coil region" evidence="1">
    <location>
        <begin position="334"/>
        <end position="396"/>
    </location>
</feature>
<keyword evidence="2" id="KW-0732">Signal</keyword>
<protein>
    <recommendedName>
        <fullName evidence="5">ATPase</fullName>
    </recommendedName>
</protein>
<sequence>MRNIRNGAILILALGLVGCASAPSKTDLQSNLSAEALAEFRSQQYQELAKVHAQWSTSLEGVEFLKIYAPENYREMMSAWKNAHQLFIEVRKDPSQVDSKHSVFSSDTYSIAFMDRINTVEYHFNAIQRLKVRADKILGPAIEEMDYLNSLNARQYYRYAYDSAYKDYERLFEYLVVGEDEQAASSQETFLSKAKALEVRVVLATYAVPLQQEVDVLSKAKYHELAPLSFGRVEGEIAKLVRMIEKDPRSFALFKQQVDSANFELRRLNVVVAAVKKMIDIEKSKFEPIVLQSESQLHAISIAATGNDYRDQSLEQQSERIMADVESLRNADEAKRLTKENTLLKERIALLEQQTEQQAIIVSQTSSHSELMRAQMDRNEEQIQTLERLVSSLKKQAKSQ</sequence>
<keyword evidence="1" id="KW-0175">Coiled coil</keyword>
<gene>
    <name evidence="3" type="ORF">LNL84_11950</name>
</gene>
<evidence type="ECO:0000313" key="3">
    <source>
        <dbReference type="EMBL" id="MCJ2377546.1"/>
    </source>
</evidence>
<dbReference type="EMBL" id="JAJNNZ010000008">
    <property type="protein sequence ID" value="MCJ2377546.1"/>
    <property type="molecule type" value="Genomic_DNA"/>
</dbReference>
<dbReference type="AlphaFoldDB" id="A0A9X2AWQ1"/>
<keyword evidence="4" id="KW-1185">Reference proteome</keyword>
<feature type="signal peptide" evidence="2">
    <location>
        <begin position="1"/>
        <end position="22"/>
    </location>
</feature>